<reference evidence="2" key="1">
    <citation type="journal article" date="2016" name="Nat. Biotechnol.">
        <title>Sequencing wild and cultivated cassava and related species reveals extensive interspecific hybridization and genetic diversity.</title>
        <authorList>
            <person name="Bredeson J.V."/>
            <person name="Lyons J.B."/>
            <person name="Prochnik S.E."/>
            <person name="Wu G.A."/>
            <person name="Ha C.M."/>
            <person name="Edsinger-Gonzales E."/>
            <person name="Grimwood J."/>
            <person name="Schmutz J."/>
            <person name="Rabbi I.Y."/>
            <person name="Egesi C."/>
            <person name="Nauluvula P."/>
            <person name="Lebot V."/>
            <person name="Ndunguru J."/>
            <person name="Mkamilo G."/>
            <person name="Bart R.S."/>
            <person name="Setter T.L."/>
            <person name="Gleadow R.M."/>
            <person name="Kulakow P."/>
            <person name="Ferguson M.E."/>
            <person name="Rounsley S."/>
            <person name="Rokhsar D.S."/>
        </authorList>
    </citation>
    <scope>NUCLEOTIDE SEQUENCE [LARGE SCALE GENOMIC DNA]</scope>
    <source>
        <strain evidence="2">cv. AM560-2</strain>
    </source>
</reference>
<gene>
    <name evidence="1" type="ORF">MANES_16G105750v8</name>
</gene>
<evidence type="ECO:0000313" key="2">
    <source>
        <dbReference type="Proteomes" id="UP000091857"/>
    </source>
</evidence>
<dbReference type="Proteomes" id="UP000091857">
    <property type="component" value="Chromosome 16"/>
</dbReference>
<protein>
    <submittedName>
        <fullName evidence="1">Uncharacterized protein</fullName>
    </submittedName>
</protein>
<proteinExistence type="predicted"/>
<comment type="caution">
    <text evidence="1">The sequence shown here is derived from an EMBL/GenBank/DDBJ whole genome shotgun (WGS) entry which is preliminary data.</text>
</comment>
<evidence type="ECO:0000313" key="1">
    <source>
        <dbReference type="EMBL" id="KAG8636164.1"/>
    </source>
</evidence>
<sequence>MEFGGLCQWTAICMCDSGSSYNDNFIRLTVGLYVFPQIFLKVPMSLTPSSHRSFLGVFHLLVLYFWCLMPCANGSLLIEVAKLADCSGNVVVGTGWVSIASALFGGCVGPSISLCALSWVALSSSFVPDIATYFDRSK</sequence>
<keyword evidence="2" id="KW-1185">Reference proteome</keyword>
<dbReference type="EMBL" id="CM004402">
    <property type="protein sequence ID" value="KAG8636164.1"/>
    <property type="molecule type" value="Genomic_DNA"/>
</dbReference>
<accession>A0ACB7G8L8</accession>
<organism evidence="1 2">
    <name type="scientific">Manihot esculenta</name>
    <name type="common">Cassava</name>
    <name type="synonym">Jatropha manihot</name>
    <dbReference type="NCBI Taxonomy" id="3983"/>
    <lineage>
        <taxon>Eukaryota</taxon>
        <taxon>Viridiplantae</taxon>
        <taxon>Streptophyta</taxon>
        <taxon>Embryophyta</taxon>
        <taxon>Tracheophyta</taxon>
        <taxon>Spermatophyta</taxon>
        <taxon>Magnoliopsida</taxon>
        <taxon>eudicotyledons</taxon>
        <taxon>Gunneridae</taxon>
        <taxon>Pentapetalae</taxon>
        <taxon>rosids</taxon>
        <taxon>fabids</taxon>
        <taxon>Malpighiales</taxon>
        <taxon>Euphorbiaceae</taxon>
        <taxon>Crotonoideae</taxon>
        <taxon>Manihoteae</taxon>
        <taxon>Manihot</taxon>
    </lineage>
</organism>
<name>A0ACB7G8L8_MANES</name>